<dbReference type="Proteomes" id="UP000480185">
    <property type="component" value="Unassembled WGS sequence"/>
</dbReference>
<organism evidence="1 2">
    <name type="scientific">Salinibacillus xinjiangensis</name>
    <dbReference type="NCBI Taxonomy" id="1229268"/>
    <lineage>
        <taxon>Bacteria</taxon>
        <taxon>Bacillati</taxon>
        <taxon>Bacillota</taxon>
        <taxon>Bacilli</taxon>
        <taxon>Bacillales</taxon>
        <taxon>Bacillaceae</taxon>
        <taxon>Salinibacillus</taxon>
    </lineage>
</organism>
<proteinExistence type="predicted"/>
<evidence type="ECO:0000313" key="1">
    <source>
        <dbReference type="EMBL" id="MRG85590.1"/>
    </source>
</evidence>
<reference evidence="1 2" key="1">
    <citation type="submission" date="2019-11" db="EMBL/GenBank/DDBJ databases">
        <authorList>
            <person name="Li J."/>
        </authorList>
    </citation>
    <scope>NUCLEOTIDE SEQUENCE [LARGE SCALE GENOMIC DNA]</scope>
    <source>
        <strain evidence="1 2">J4</strain>
    </source>
</reference>
<dbReference type="InterPro" id="IPR037208">
    <property type="entry name" value="Spo0E-like_sf"/>
</dbReference>
<protein>
    <submittedName>
        <fullName evidence="1">Spo0E family sporulation regulatory protein-aspartic acid phosphatase</fullName>
    </submittedName>
</protein>
<sequence length="53" mass="6215">MLKLKREIELVRSKMIEVASVNGFTSKESIQISRKLDTLLNMYQMVLENRTKT</sequence>
<dbReference type="OrthoDB" id="2692170at2"/>
<dbReference type="InterPro" id="IPR036638">
    <property type="entry name" value="HLH_DNA-bd_sf"/>
</dbReference>
<gene>
    <name evidence="1" type="ORF">GH754_04495</name>
</gene>
<dbReference type="GO" id="GO:0046983">
    <property type="term" value="F:protein dimerization activity"/>
    <property type="evidence" value="ECO:0007669"/>
    <property type="project" value="InterPro"/>
</dbReference>
<dbReference type="Gene3D" id="4.10.280.10">
    <property type="entry name" value="Helix-loop-helix DNA-binding domain"/>
    <property type="match status" value="1"/>
</dbReference>
<dbReference type="GO" id="GO:0043937">
    <property type="term" value="P:regulation of sporulation"/>
    <property type="evidence" value="ECO:0007669"/>
    <property type="project" value="InterPro"/>
</dbReference>
<dbReference type="EMBL" id="WJNH01000002">
    <property type="protein sequence ID" value="MRG85590.1"/>
    <property type="molecule type" value="Genomic_DNA"/>
</dbReference>
<dbReference type="SUPFAM" id="SSF140500">
    <property type="entry name" value="BAS1536-like"/>
    <property type="match status" value="1"/>
</dbReference>
<accession>A0A6G1X3X9</accession>
<dbReference type="InterPro" id="IPR018540">
    <property type="entry name" value="Spo0E-like"/>
</dbReference>
<keyword evidence="2" id="KW-1185">Reference proteome</keyword>
<name>A0A6G1X3X9_9BACI</name>
<evidence type="ECO:0000313" key="2">
    <source>
        <dbReference type="Proteomes" id="UP000480185"/>
    </source>
</evidence>
<dbReference type="AlphaFoldDB" id="A0A6G1X3X9"/>
<dbReference type="Pfam" id="PF09388">
    <property type="entry name" value="SpoOE-like"/>
    <property type="match status" value="1"/>
</dbReference>
<comment type="caution">
    <text evidence="1">The sequence shown here is derived from an EMBL/GenBank/DDBJ whole genome shotgun (WGS) entry which is preliminary data.</text>
</comment>